<evidence type="ECO:0000259" key="2">
    <source>
        <dbReference type="Pfam" id="PF08906"/>
    </source>
</evidence>
<evidence type="ECO:0000259" key="1">
    <source>
        <dbReference type="Pfam" id="PF08887"/>
    </source>
</evidence>
<dbReference type="Pfam" id="PF08906">
    <property type="entry name" value="T6SS_Tdi1_C"/>
    <property type="match status" value="1"/>
</dbReference>
<dbReference type="Proteomes" id="UP001623591">
    <property type="component" value="Unassembled WGS sequence"/>
</dbReference>
<name>A0ABW8T0L8_9CLOT</name>
<dbReference type="RefSeq" id="WP_406768524.1">
    <property type="nucleotide sequence ID" value="NZ_JBJHZZ010000001.1"/>
</dbReference>
<protein>
    <submittedName>
        <fullName evidence="3">GAD-like domain-containing protein</fullName>
    </submittedName>
</protein>
<proteinExistence type="predicted"/>
<dbReference type="EMBL" id="JBJHZZ010000001">
    <property type="protein sequence ID" value="MFL0246073.1"/>
    <property type="molecule type" value="Genomic_DNA"/>
</dbReference>
<dbReference type="InterPro" id="IPR014983">
    <property type="entry name" value="GAD-rel"/>
</dbReference>
<sequence>MKHEKFLNSYLPDESCKSLSTETISKYKEIAPDILLSLWTNNGVGKYGNGIVEIINPEEYQMVLEMWFGKEVPNYIPFMISGFGHLFYYRKLTVEDEDVICLDPHYKKTFNCTWNINTFFNSFLLSDDIIKTLLKKDLFIEGTEKVGKLHDGEILFFEPALCLGGSEELKYINKGNVIIHHQLLRQM</sequence>
<comment type="caution">
    <text evidence="3">The sequence shown here is derived from an EMBL/GenBank/DDBJ whole genome shotgun (WGS) entry which is preliminary data.</text>
</comment>
<feature type="domain" description="T6SS immunity protein Tdi1 C-terminal" evidence="2">
    <location>
        <begin position="116"/>
        <end position="187"/>
    </location>
</feature>
<reference evidence="3 4" key="1">
    <citation type="submission" date="2024-11" db="EMBL/GenBank/DDBJ databases">
        <authorList>
            <person name="Heng Y.C."/>
            <person name="Lim A.C.H."/>
            <person name="Lee J.K.Y."/>
            <person name="Kittelmann S."/>
        </authorList>
    </citation>
    <scope>NUCLEOTIDE SEQUENCE [LARGE SCALE GENOMIC DNA]</scope>
    <source>
        <strain evidence="3 4">WILCCON 0185</strain>
    </source>
</reference>
<keyword evidence="4" id="KW-1185">Reference proteome</keyword>
<evidence type="ECO:0000313" key="4">
    <source>
        <dbReference type="Proteomes" id="UP001623591"/>
    </source>
</evidence>
<dbReference type="InterPro" id="IPR015002">
    <property type="entry name" value="T6SS_Tdi1_C"/>
</dbReference>
<dbReference type="Pfam" id="PF08887">
    <property type="entry name" value="GAD-like"/>
    <property type="match status" value="1"/>
</dbReference>
<evidence type="ECO:0000313" key="3">
    <source>
        <dbReference type="EMBL" id="MFL0246073.1"/>
    </source>
</evidence>
<accession>A0ABW8T0L8</accession>
<gene>
    <name evidence="3" type="ORF">ACJDUG_03660</name>
</gene>
<organism evidence="3 4">
    <name type="scientific">Candidatus Clostridium stratigraminis</name>
    <dbReference type="NCBI Taxonomy" id="3381661"/>
    <lineage>
        <taxon>Bacteria</taxon>
        <taxon>Bacillati</taxon>
        <taxon>Bacillota</taxon>
        <taxon>Clostridia</taxon>
        <taxon>Eubacteriales</taxon>
        <taxon>Clostridiaceae</taxon>
        <taxon>Clostridium</taxon>
    </lineage>
</organism>
<feature type="domain" description="GAD-related" evidence="1">
    <location>
        <begin position="4"/>
        <end position="91"/>
    </location>
</feature>